<dbReference type="AlphaFoldDB" id="A0A3S2UUQ6"/>
<comment type="caution">
    <text evidence="2">The sequence shown here is derived from an EMBL/GenBank/DDBJ whole genome shotgun (WGS) entry which is preliminary data.</text>
</comment>
<dbReference type="Proteomes" id="UP000288024">
    <property type="component" value="Unassembled WGS sequence"/>
</dbReference>
<name>A0A3S2UUQ6_9BACI</name>
<feature type="domain" description="AB hydrolase-1" evidence="1">
    <location>
        <begin position="25"/>
        <end position="139"/>
    </location>
</feature>
<keyword evidence="3" id="KW-1185">Reference proteome</keyword>
<dbReference type="SUPFAM" id="SSF53474">
    <property type="entry name" value="alpha/beta-Hydrolases"/>
    <property type="match status" value="1"/>
</dbReference>
<dbReference type="Pfam" id="PF00561">
    <property type="entry name" value="Abhydrolase_1"/>
    <property type="match status" value="1"/>
</dbReference>
<reference evidence="2 3" key="1">
    <citation type="submission" date="2019-01" db="EMBL/GenBank/DDBJ databases">
        <title>Bacillus sp. M5HDSG1-1, whole genome shotgun sequence.</title>
        <authorList>
            <person name="Tuo L."/>
        </authorList>
    </citation>
    <scope>NUCLEOTIDE SEQUENCE [LARGE SCALE GENOMIC DNA]</scope>
    <source>
        <strain evidence="2 3">M5HDSG1-1</strain>
    </source>
</reference>
<dbReference type="InterPro" id="IPR050266">
    <property type="entry name" value="AB_hydrolase_sf"/>
</dbReference>
<dbReference type="RefSeq" id="WP_127740457.1">
    <property type="nucleotide sequence ID" value="NZ_RZTZ01000011.1"/>
</dbReference>
<evidence type="ECO:0000313" key="2">
    <source>
        <dbReference type="EMBL" id="RVT58841.1"/>
    </source>
</evidence>
<dbReference type="Gene3D" id="3.40.50.1820">
    <property type="entry name" value="alpha/beta hydrolase"/>
    <property type="match status" value="1"/>
</dbReference>
<dbReference type="GO" id="GO:0016787">
    <property type="term" value="F:hydrolase activity"/>
    <property type="evidence" value="ECO:0007669"/>
    <property type="project" value="UniProtKB-KW"/>
</dbReference>
<organism evidence="2 3">
    <name type="scientific">Niallia taxi</name>
    <dbReference type="NCBI Taxonomy" id="2499688"/>
    <lineage>
        <taxon>Bacteria</taxon>
        <taxon>Bacillati</taxon>
        <taxon>Bacillota</taxon>
        <taxon>Bacilli</taxon>
        <taxon>Bacillales</taxon>
        <taxon>Bacillaceae</taxon>
        <taxon>Niallia</taxon>
    </lineage>
</organism>
<keyword evidence="2" id="KW-0378">Hydrolase</keyword>
<evidence type="ECO:0000313" key="3">
    <source>
        <dbReference type="Proteomes" id="UP000288024"/>
    </source>
</evidence>
<evidence type="ECO:0000259" key="1">
    <source>
        <dbReference type="Pfam" id="PF00561"/>
    </source>
</evidence>
<sequence>MQINKEKVETSKGVVEYSVCGSGEPNIILINGGSGPIEGWIKVLEDVSNLSSVFCYNRLGVGGSDKPQENQDGITIIETLRETLSLIAIDPPYVIVGHSLGGLYANLFARLYPDEVAAIVFLEASHPEDMKLEEYQGKIIKTINKLLSIFDSLSQHKKLGEVHFVKETINQINLHEAFPDIPLYVITGTKENRLMPKEALTIRRKNQLDLLSLTSYSKQTFADNSGHFPQLTDSNIVIQVIDKAVQKIKENC</sequence>
<protein>
    <submittedName>
        <fullName evidence="2">Alpha/beta hydrolase</fullName>
    </submittedName>
</protein>
<dbReference type="GO" id="GO:0016020">
    <property type="term" value="C:membrane"/>
    <property type="evidence" value="ECO:0007669"/>
    <property type="project" value="TreeGrafter"/>
</dbReference>
<dbReference type="PANTHER" id="PTHR43798">
    <property type="entry name" value="MONOACYLGLYCEROL LIPASE"/>
    <property type="match status" value="1"/>
</dbReference>
<dbReference type="InterPro" id="IPR029058">
    <property type="entry name" value="AB_hydrolase_fold"/>
</dbReference>
<dbReference type="PANTHER" id="PTHR43798:SF33">
    <property type="entry name" value="HYDROLASE, PUTATIVE (AFU_ORTHOLOGUE AFUA_2G14860)-RELATED"/>
    <property type="match status" value="1"/>
</dbReference>
<dbReference type="InterPro" id="IPR000073">
    <property type="entry name" value="AB_hydrolase_1"/>
</dbReference>
<gene>
    <name evidence="2" type="ORF">EM808_21005</name>
</gene>
<accession>A0A3S2UUQ6</accession>
<proteinExistence type="predicted"/>
<dbReference type="EMBL" id="RZTZ01000011">
    <property type="protein sequence ID" value="RVT58841.1"/>
    <property type="molecule type" value="Genomic_DNA"/>
</dbReference>